<evidence type="ECO:0000256" key="8">
    <source>
        <dbReference type="HAMAP-Rule" id="MF_00972"/>
    </source>
</evidence>
<dbReference type="CDD" id="cd01285">
    <property type="entry name" value="nucleoside_deaminase"/>
    <property type="match status" value="1"/>
</dbReference>
<keyword evidence="6 8" id="KW-0862">Zinc</keyword>
<evidence type="ECO:0000256" key="5">
    <source>
        <dbReference type="ARBA" id="ARBA00022801"/>
    </source>
</evidence>
<dbReference type="PROSITE" id="PS00903">
    <property type="entry name" value="CYT_DCMP_DEAMINASES_1"/>
    <property type="match status" value="1"/>
</dbReference>
<evidence type="ECO:0000256" key="1">
    <source>
        <dbReference type="ARBA" id="ARBA00010669"/>
    </source>
</evidence>
<comment type="subunit">
    <text evidence="2 8">Homodimer.</text>
</comment>
<evidence type="ECO:0000256" key="2">
    <source>
        <dbReference type="ARBA" id="ARBA00011738"/>
    </source>
</evidence>
<dbReference type="Pfam" id="PF00383">
    <property type="entry name" value="dCMP_cyt_deam_1"/>
    <property type="match status" value="1"/>
</dbReference>
<feature type="domain" description="CMP/dCMP-type deaminase" evidence="9">
    <location>
        <begin position="1"/>
        <end position="114"/>
    </location>
</feature>
<feature type="binding site" evidence="8">
    <location>
        <position position="84"/>
    </location>
    <ligand>
        <name>Zn(2+)</name>
        <dbReference type="ChEBI" id="CHEBI:29105"/>
        <note>catalytic</note>
    </ligand>
</feature>
<proteinExistence type="inferred from homology"/>
<gene>
    <name evidence="8" type="primary">tadA</name>
    <name evidence="10" type="ORF">J2S39_002440</name>
</gene>
<comment type="catalytic activity">
    <reaction evidence="7 8">
        <text>adenosine(34) in tRNA + H2O + H(+) = inosine(34) in tRNA + NH4(+)</text>
        <dbReference type="Rhea" id="RHEA:43168"/>
        <dbReference type="Rhea" id="RHEA-COMP:10373"/>
        <dbReference type="Rhea" id="RHEA-COMP:10374"/>
        <dbReference type="ChEBI" id="CHEBI:15377"/>
        <dbReference type="ChEBI" id="CHEBI:15378"/>
        <dbReference type="ChEBI" id="CHEBI:28938"/>
        <dbReference type="ChEBI" id="CHEBI:74411"/>
        <dbReference type="ChEBI" id="CHEBI:82852"/>
        <dbReference type="EC" id="3.5.4.33"/>
    </reaction>
</comment>
<dbReference type="InterPro" id="IPR028883">
    <property type="entry name" value="tRNA_aden_deaminase"/>
</dbReference>
<evidence type="ECO:0000313" key="11">
    <source>
        <dbReference type="Proteomes" id="UP001180840"/>
    </source>
</evidence>
<dbReference type="HAMAP" id="MF_00972">
    <property type="entry name" value="tRNA_aden_deaminase"/>
    <property type="match status" value="1"/>
</dbReference>
<evidence type="ECO:0000256" key="3">
    <source>
        <dbReference type="ARBA" id="ARBA00022694"/>
    </source>
</evidence>
<evidence type="ECO:0000256" key="6">
    <source>
        <dbReference type="ARBA" id="ARBA00022833"/>
    </source>
</evidence>
<evidence type="ECO:0000313" key="10">
    <source>
        <dbReference type="EMBL" id="MDR7330764.1"/>
    </source>
</evidence>
<comment type="similarity">
    <text evidence="1">Belongs to the cytidine and deoxycytidylate deaminase family. ADAT2 subfamily.</text>
</comment>
<protein>
    <recommendedName>
        <fullName evidence="8">tRNA-specific adenosine deaminase</fullName>
        <ecNumber evidence="8">3.5.4.33</ecNumber>
    </recommendedName>
</protein>
<dbReference type="InterPro" id="IPR016193">
    <property type="entry name" value="Cytidine_deaminase-like"/>
</dbReference>
<dbReference type="PANTHER" id="PTHR11079">
    <property type="entry name" value="CYTOSINE DEAMINASE FAMILY MEMBER"/>
    <property type="match status" value="1"/>
</dbReference>
<dbReference type="GO" id="GO:0052717">
    <property type="term" value="F:tRNA-specific adenosine-34 deaminase activity"/>
    <property type="evidence" value="ECO:0007669"/>
    <property type="project" value="UniProtKB-EC"/>
</dbReference>
<sequence length="151" mass="15853">MRAELRMRRALEIARTETPAGDIPIAAVIYDADGVELAWGTNRREADGDPTAHAEVVALRAAVGRHGDGWRLTGCELVVTVEPCIMCAGAIVNARVGSVVYGAAEPKTGAAGSLVDVLREPPGLHHPQVRAGVLAEEATGLMTGFFSELRG</sequence>
<keyword evidence="11" id="KW-1185">Reference proteome</keyword>
<keyword evidence="5 8" id="KW-0378">Hydrolase</keyword>
<evidence type="ECO:0000256" key="4">
    <source>
        <dbReference type="ARBA" id="ARBA00022723"/>
    </source>
</evidence>
<dbReference type="EC" id="3.5.4.33" evidence="8"/>
<dbReference type="Proteomes" id="UP001180840">
    <property type="component" value="Unassembled WGS sequence"/>
</dbReference>
<name>A0ABU2A0Q6_9CORY</name>
<dbReference type="PROSITE" id="PS51747">
    <property type="entry name" value="CYT_DCMP_DEAMINASES_2"/>
    <property type="match status" value="1"/>
</dbReference>
<reference evidence="10" key="1">
    <citation type="submission" date="2023-07" db="EMBL/GenBank/DDBJ databases">
        <title>Sequencing the genomes of 1000 actinobacteria strains.</title>
        <authorList>
            <person name="Klenk H.-P."/>
        </authorList>
    </citation>
    <scope>NUCLEOTIDE SEQUENCE</scope>
    <source>
        <strain evidence="10">DSM 107476</strain>
    </source>
</reference>
<dbReference type="PANTHER" id="PTHR11079:SF202">
    <property type="entry name" value="TRNA-SPECIFIC ADENOSINE DEAMINASE"/>
    <property type="match status" value="1"/>
</dbReference>
<dbReference type="EMBL" id="JAVDXZ010000001">
    <property type="protein sequence ID" value="MDR7330764.1"/>
    <property type="molecule type" value="Genomic_DNA"/>
</dbReference>
<dbReference type="SUPFAM" id="SSF53927">
    <property type="entry name" value="Cytidine deaminase-like"/>
    <property type="match status" value="1"/>
</dbReference>
<dbReference type="Gene3D" id="3.40.140.10">
    <property type="entry name" value="Cytidine Deaminase, domain 2"/>
    <property type="match status" value="1"/>
</dbReference>
<keyword evidence="4 8" id="KW-0479">Metal-binding</keyword>
<comment type="function">
    <text evidence="8">Catalyzes the deamination of adenosine to inosine at the wobble position 34 of tRNA(Arg2).</text>
</comment>
<comment type="caution">
    <text evidence="10">The sequence shown here is derived from an EMBL/GenBank/DDBJ whole genome shotgun (WGS) entry which is preliminary data.</text>
</comment>
<feature type="binding site" evidence="8">
    <location>
        <position position="87"/>
    </location>
    <ligand>
        <name>Zn(2+)</name>
        <dbReference type="ChEBI" id="CHEBI:29105"/>
        <note>catalytic</note>
    </ligand>
</feature>
<accession>A0ABU2A0Q6</accession>
<organism evidence="10 11">
    <name type="scientific">Corynebacterium guangdongense</name>
    <dbReference type="NCBI Taxonomy" id="1783348"/>
    <lineage>
        <taxon>Bacteria</taxon>
        <taxon>Bacillati</taxon>
        <taxon>Actinomycetota</taxon>
        <taxon>Actinomycetes</taxon>
        <taxon>Mycobacteriales</taxon>
        <taxon>Corynebacteriaceae</taxon>
        <taxon>Corynebacterium</taxon>
    </lineage>
</organism>
<keyword evidence="3 8" id="KW-0819">tRNA processing</keyword>
<feature type="binding site" evidence="8">
    <location>
        <position position="53"/>
    </location>
    <ligand>
        <name>Zn(2+)</name>
        <dbReference type="ChEBI" id="CHEBI:29105"/>
        <note>catalytic</note>
    </ligand>
</feature>
<dbReference type="InterPro" id="IPR002125">
    <property type="entry name" value="CMP_dCMP_dom"/>
</dbReference>
<evidence type="ECO:0000256" key="7">
    <source>
        <dbReference type="ARBA" id="ARBA00048045"/>
    </source>
</evidence>
<feature type="active site" description="Proton donor" evidence="8">
    <location>
        <position position="55"/>
    </location>
</feature>
<comment type="cofactor">
    <cofactor evidence="8">
        <name>Zn(2+)</name>
        <dbReference type="ChEBI" id="CHEBI:29105"/>
    </cofactor>
    <text evidence="8">Binds 1 zinc ion per subunit.</text>
</comment>
<dbReference type="InterPro" id="IPR016192">
    <property type="entry name" value="APOBEC/CMP_deaminase_Zn-bd"/>
</dbReference>
<evidence type="ECO:0000259" key="9">
    <source>
        <dbReference type="PROSITE" id="PS51747"/>
    </source>
</evidence>